<evidence type="ECO:0000256" key="1">
    <source>
        <dbReference type="SAM" id="MobiDB-lite"/>
    </source>
</evidence>
<gene>
    <name evidence="2" type="ORF">OO17_10950</name>
</gene>
<name>A0A0D7ESE7_RHOPL</name>
<dbReference type="RefSeq" id="WP_044410043.1">
    <property type="nucleotide sequence ID" value="NZ_JXXE01000214.1"/>
</dbReference>
<reference evidence="2 3" key="1">
    <citation type="submission" date="2014-11" db="EMBL/GenBank/DDBJ databases">
        <title>Genomics and ecophysiology of heterotrophic nitrogen fixing bacteria isolated from estuarine surface water.</title>
        <authorList>
            <person name="Bentzon-Tilia M."/>
            <person name="Severin I."/>
            <person name="Hansen L.H."/>
            <person name="Riemann L."/>
        </authorList>
    </citation>
    <scope>NUCLEOTIDE SEQUENCE [LARGE SCALE GENOMIC DNA]</scope>
    <source>
        <strain evidence="2 3">BAL398</strain>
    </source>
</reference>
<accession>A0A0D7ESE7</accession>
<sequence>MSAEGGQGEGELILYRTEDGRDAIQLRLVDGTVWLTQAEIALLFDTTKQNVSLHFKSIFADAELAEGAVVKESLTTAADGKRYATKLYNLNAILAVGYRVRSARGVQFRRWATEVLNDYLVKGFVMNDDRLKDPAGTDYFDELLERIRDIRASEKRFYQKVRDLFAATSADYDPKAETAKTFFATIQNKLVFAITGMTAAELIVARADPSRPNMALTSWKGERVRKADVAISKNYLTAEEISDLNLLTTAFLDFAELRARNRQPTTMAEWMAQTDRFVAFNERALLQGSGRVSHARMEQIVAERFDAFDQRRRAAETDAAEAEAISDLAELEQQARQLSKPPAGKKPTKKSS</sequence>
<dbReference type="PANTHER" id="PTHR35810">
    <property type="entry name" value="CYTOPLASMIC PROTEIN-RELATED"/>
    <property type="match status" value="1"/>
</dbReference>
<dbReference type="Proteomes" id="UP000032515">
    <property type="component" value="Unassembled WGS sequence"/>
</dbReference>
<evidence type="ECO:0000313" key="3">
    <source>
        <dbReference type="Proteomes" id="UP000032515"/>
    </source>
</evidence>
<dbReference type="PANTHER" id="PTHR35810:SF1">
    <property type="entry name" value="CYTOPLASMIC PROTEIN"/>
    <property type="match status" value="1"/>
</dbReference>
<dbReference type="Pfam" id="PF13310">
    <property type="entry name" value="Virulence_RhuM"/>
    <property type="match status" value="1"/>
</dbReference>
<dbReference type="PIRSF" id="PIRSF015268">
    <property type="entry name" value="Virulence_RhuM"/>
    <property type="match status" value="1"/>
</dbReference>
<dbReference type="AlphaFoldDB" id="A0A0D7ESE7"/>
<protein>
    <submittedName>
        <fullName evidence="2">2-hydroxyacid dehydrogenase</fullName>
    </submittedName>
</protein>
<dbReference type="OrthoDB" id="9802752at2"/>
<evidence type="ECO:0000313" key="2">
    <source>
        <dbReference type="EMBL" id="KIZ43708.1"/>
    </source>
</evidence>
<comment type="caution">
    <text evidence="2">The sequence shown here is derived from an EMBL/GenBank/DDBJ whole genome shotgun (WGS) entry which is preliminary data.</text>
</comment>
<organism evidence="2 3">
    <name type="scientific">Rhodopseudomonas palustris</name>
    <dbReference type="NCBI Taxonomy" id="1076"/>
    <lineage>
        <taxon>Bacteria</taxon>
        <taxon>Pseudomonadati</taxon>
        <taxon>Pseudomonadota</taxon>
        <taxon>Alphaproteobacteria</taxon>
        <taxon>Hyphomicrobiales</taxon>
        <taxon>Nitrobacteraceae</taxon>
        <taxon>Rhodopseudomonas</taxon>
    </lineage>
</organism>
<dbReference type="EMBL" id="JXXE01000214">
    <property type="protein sequence ID" value="KIZ43708.1"/>
    <property type="molecule type" value="Genomic_DNA"/>
</dbReference>
<dbReference type="PATRIC" id="fig|1076.23.peg.1926"/>
<dbReference type="InterPro" id="IPR011204">
    <property type="entry name" value="Virulence_RhuM-like"/>
</dbReference>
<feature type="region of interest" description="Disordered" evidence="1">
    <location>
        <begin position="319"/>
        <end position="352"/>
    </location>
</feature>
<proteinExistence type="predicted"/>